<dbReference type="PANTHER" id="PTHR16214:SF3">
    <property type="entry name" value="TRANSMEMBRANE PROTEIN 260"/>
    <property type="match status" value="1"/>
</dbReference>
<feature type="transmembrane region" description="Helical" evidence="1">
    <location>
        <begin position="272"/>
        <end position="291"/>
    </location>
</feature>
<dbReference type="PANTHER" id="PTHR16214">
    <property type="entry name" value="TRANSMEMBRANE PROTEIN 260"/>
    <property type="match status" value="1"/>
</dbReference>
<feature type="transmembrane region" description="Helical" evidence="1">
    <location>
        <begin position="172"/>
        <end position="190"/>
    </location>
</feature>
<proteinExistence type="predicted"/>
<name>A0AAV4EM00_9GAST</name>
<dbReference type="InterPro" id="IPR052724">
    <property type="entry name" value="GT117_domain-containing"/>
</dbReference>
<evidence type="ECO:0000313" key="2">
    <source>
        <dbReference type="EMBL" id="GFR61765.1"/>
    </source>
</evidence>
<feature type="transmembrane region" description="Helical" evidence="1">
    <location>
        <begin position="132"/>
        <end position="160"/>
    </location>
</feature>
<dbReference type="InterPro" id="IPR021280">
    <property type="entry name" value="TMEM260-like"/>
</dbReference>
<sequence length="350" mass="39015">MRGHGGAGVCRRFACYKRPVSHPPGYPLFTLLSILMLLAMPFGSPVWSINVLSAVFGAISSGLIYMIIYRLCKSHAAGILGAFMFAFSRLVWTWSGSAEVFSLNNLLLAVLMFTAVEFDIGEQKHVIKVSYFGSFVCGLCLSNQHTSILYIVFLVPWVMLRLWKNEFLCSGLILKLTLAFALGLTPYLYLPISTVANVARWTWGDQSSLAGFLKHLLRQEYGTWDLLKDHSGQGFMHGLQSYLTHITADLSIPLSMLSALSMWITAQRYKSSGSSILVVFTSMVLGYIAFFCWRANLDIANPLFLKVVERFWMQSDLVLVVLASISFADVYRQVSASTYFSSSTSVSLMT</sequence>
<dbReference type="Pfam" id="PF11028">
    <property type="entry name" value="TMEM260-like"/>
    <property type="match status" value="1"/>
</dbReference>
<keyword evidence="1 2" id="KW-0812">Transmembrane</keyword>
<keyword evidence="1" id="KW-1133">Transmembrane helix</keyword>
<gene>
    <name evidence="2" type="ORF">ElyMa_000111900</name>
</gene>
<keyword evidence="3" id="KW-1185">Reference proteome</keyword>
<evidence type="ECO:0000313" key="3">
    <source>
        <dbReference type="Proteomes" id="UP000762676"/>
    </source>
</evidence>
<feature type="transmembrane region" description="Helical" evidence="1">
    <location>
        <begin position="49"/>
        <end position="69"/>
    </location>
</feature>
<dbReference type="Proteomes" id="UP000762676">
    <property type="component" value="Unassembled WGS sequence"/>
</dbReference>
<feature type="transmembrane region" description="Helical" evidence="1">
    <location>
        <begin position="26"/>
        <end position="43"/>
    </location>
</feature>
<organism evidence="2 3">
    <name type="scientific">Elysia marginata</name>
    <dbReference type="NCBI Taxonomy" id="1093978"/>
    <lineage>
        <taxon>Eukaryota</taxon>
        <taxon>Metazoa</taxon>
        <taxon>Spiralia</taxon>
        <taxon>Lophotrochozoa</taxon>
        <taxon>Mollusca</taxon>
        <taxon>Gastropoda</taxon>
        <taxon>Heterobranchia</taxon>
        <taxon>Euthyneura</taxon>
        <taxon>Panpulmonata</taxon>
        <taxon>Sacoglossa</taxon>
        <taxon>Placobranchoidea</taxon>
        <taxon>Plakobranchidae</taxon>
        <taxon>Elysia</taxon>
    </lineage>
</organism>
<feature type="transmembrane region" description="Helical" evidence="1">
    <location>
        <begin position="100"/>
        <end position="120"/>
    </location>
</feature>
<dbReference type="EMBL" id="BMAT01000211">
    <property type="protein sequence ID" value="GFR61765.1"/>
    <property type="molecule type" value="Genomic_DNA"/>
</dbReference>
<protein>
    <submittedName>
        <fullName evidence="2">Transmembrane protein 260</fullName>
    </submittedName>
</protein>
<comment type="caution">
    <text evidence="2">The sequence shown here is derived from an EMBL/GenBank/DDBJ whole genome shotgun (WGS) entry which is preliminary data.</text>
</comment>
<reference evidence="2 3" key="1">
    <citation type="journal article" date="2021" name="Elife">
        <title>Chloroplast acquisition without the gene transfer in kleptoplastic sea slugs, Plakobranchus ocellatus.</title>
        <authorList>
            <person name="Maeda T."/>
            <person name="Takahashi S."/>
            <person name="Yoshida T."/>
            <person name="Shimamura S."/>
            <person name="Takaki Y."/>
            <person name="Nagai Y."/>
            <person name="Toyoda A."/>
            <person name="Suzuki Y."/>
            <person name="Arimoto A."/>
            <person name="Ishii H."/>
            <person name="Satoh N."/>
            <person name="Nishiyama T."/>
            <person name="Hasebe M."/>
            <person name="Maruyama T."/>
            <person name="Minagawa J."/>
            <person name="Obokata J."/>
            <person name="Shigenobu S."/>
        </authorList>
    </citation>
    <scope>NUCLEOTIDE SEQUENCE [LARGE SCALE GENOMIC DNA]</scope>
</reference>
<dbReference type="AlphaFoldDB" id="A0AAV4EM00"/>
<keyword evidence="1" id="KW-0472">Membrane</keyword>
<evidence type="ECO:0000256" key="1">
    <source>
        <dbReference type="SAM" id="Phobius"/>
    </source>
</evidence>
<accession>A0AAV4EM00</accession>